<evidence type="ECO:0000259" key="1">
    <source>
        <dbReference type="PROSITE" id="PS50263"/>
    </source>
</evidence>
<dbReference type="PANTHER" id="PTHR47799">
    <property type="entry name" value="OMEGA-AMIDASE YAFV"/>
    <property type="match status" value="1"/>
</dbReference>
<protein>
    <recommendedName>
        <fullName evidence="1">CN hydrolase domain-containing protein</fullName>
    </recommendedName>
</protein>
<dbReference type="InterPro" id="IPR052737">
    <property type="entry name" value="Omega-amidase_YafV"/>
</dbReference>
<dbReference type="Proteomes" id="UP000725002">
    <property type="component" value="Unassembled WGS sequence"/>
</dbReference>
<reference evidence="2" key="2">
    <citation type="journal article" date="2021" name="PeerJ">
        <title>Extensive microbial diversity within the chicken gut microbiome revealed by metagenomics and culture.</title>
        <authorList>
            <person name="Gilroy R."/>
            <person name="Ravi A."/>
            <person name="Getino M."/>
            <person name="Pursley I."/>
            <person name="Horton D.L."/>
            <person name="Alikhan N.F."/>
            <person name="Baker D."/>
            <person name="Gharbi K."/>
            <person name="Hall N."/>
            <person name="Watson M."/>
            <person name="Adriaenssens E.M."/>
            <person name="Foster-Nyarko E."/>
            <person name="Jarju S."/>
            <person name="Secka A."/>
            <person name="Antonio M."/>
            <person name="Oren A."/>
            <person name="Chaudhuri R.R."/>
            <person name="La Ragione R."/>
            <person name="Hildebrand F."/>
            <person name="Pallen M.J."/>
        </authorList>
    </citation>
    <scope>NUCLEOTIDE SEQUENCE</scope>
    <source>
        <strain evidence="2">G3-8215</strain>
    </source>
</reference>
<dbReference type="InterPro" id="IPR036526">
    <property type="entry name" value="C-N_Hydrolase_sf"/>
</dbReference>
<accession>A0A940DPC3</accession>
<dbReference type="Gene3D" id="3.60.110.10">
    <property type="entry name" value="Carbon-nitrogen hydrolase"/>
    <property type="match status" value="1"/>
</dbReference>
<dbReference type="GO" id="GO:0106008">
    <property type="term" value="F:2-oxoglutaramate amidase activity"/>
    <property type="evidence" value="ECO:0007669"/>
    <property type="project" value="TreeGrafter"/>
</dbReference>
<dbReference type="PROSITE" id="PS50263">
    <property type="entry name" value="CN_HYDROLASE"/>
    <property type="match status" value="1"/>
</dbReference>
<sequence>MESDSLNVALVEFSPVWEDPQTNMAALDDVFAGLFSGGVPSAPDMVVLPEFFSAGFTMNPDAAEKACASPTLEWMVRTADRYGCAVTGSVPVIGPGSARYNRLYFAVPGRPAGVYDKAHLFFGGEQENYIPGNGRKIFEFKGWRILPGVCFDLRFPECIRNSGENPYDIYLNVANWPTARNAAADILLKARSIENVCWSLFCNRTGFDPLLEYSGNSAVIDYRGRSRGKRFTVCGVPVVCGVLEKSPMLRFREGFPVLDLAPSCDCGLR</sequence>
<dbReference type="Pfam" id="PF00795">
    <property type="entry name" value="CN_hydrolase"/>
    <property type="match status" value="1"/>
</dbReference>
<proteinExistence type="predicted"/>
<dbReference type="GO" id="GO:0050152">
    <property type="term" value="F:omega-amidase activity"/>
    <property type="evidence" value="ECO:0007669"/>
    <property type="project" value="TreeGrafter"/>
</dbReference>
<feature type="domain" description="CN hydrolase" evidence="1">
    <location>
        <begin position="6"/>
        <end position="262"/>
    </location>
</feature>
<dbReference type="PANTHER" id="PTHR47799:SF1">
    <property type="entry name" value="OMEGA-AMIDASE YAFV"/>
    <property type="match status" value="1"/>
</dbReference>
<reference evidence="2" key="1">
    <citation type="submission" date="2020-10" db="EMBL/GenBank/DDBJ databases">
        <authorList>
            <person name="Gilroy R."/>
        </authorList>
    </citation>
    <scope>NUCLEOTIDE SEQUENCE</scope>
    <source>
        <strain evidence="2">G3-8215</strain>
    </source>
</reference>
<evidence type="ECO:0000313" key="2">
    <source>
        <dbReference type="EMBL" id="MBO8482562.1"/>
    </source>
</evidence>
<organism evidence="2 3">
    <name type="scientific">Candidatus Cryptobacteroides avicola</name>
    <dbReference type="NCBI Taxonomy" id="2840757"/>
    <lineage>
        <taxon>Bacteria</taxon>
        <taxon>Pseudomonadati</taxon>
        <taxon>Bacteroidota</taxon>
        <taxon>Bacteroidia</taxon>
        <taxon>Bacteroidales</taxon>
        <taxon>Candidatus Cryptobacteroides</taxon>
    </lineage>
</organism>
<evidence type="ECO:0000313" key="3">
    <source>
        <dbReference type="Proteomes" id="UP000725002"/>
    </source>
</evidence>
<dbReference type="AlphaFoldDB" id="A0A940DPC3"/>
<dbReference type="EMBL" id="JADILV010000003">
    <property type="protein sequence ID" value="MBO8482562.1"/>
    <property type="molecule type" value="Genomic_DNA"/>
</dbReference>
<dbReference type="InterPro" id="IPR003010">
    <property type="entry name" value="C-N_Hydrolase"/>
</dbReference>
<dbReference type="SUPFAM" id="SSF56317">
    <property type="entry name" value="Carbon-nitrogen hydrolase"/>
    <property type="match status" value="1"/>
</dbReference>
<comment type="caution">
    <text evidence="2">The sequence shown here is derived from an EMBL/GenBank/DDBJ whole genome shotgun (WGS) entry which is preliminary data.</text>
</comment>
<gene>
    <name evidence="2" type="ORF">IAB75_00345</name>
</gene>
<name>A0A940DPC3_9BACT</name>